<proteinExistence type="predicted"/>
<organism evidence="2 3">
    <name type="scientific">Candidatus Eisenbergiella merdavium</name>
    <dbReference type="NCBI Taxonomy" id="2838551"/>
    <lineage>
        <taxon>Bacteria</taxon>
        <taxon>Bacillati</taxon>
        <taxon>Bacillota</taxon>
        <taxon>Clostridia</taxon>
        <taxon>Lachnospirales</taxon>
        <taxon>Lachnospiraceae</taxon>
        <taxon>Eisenbergiella</taxon>
    </lineage>
</organism>
<dbReference type="InterPro" id="IPR000835">
    <property type="entry name" value="HTH_MarR-typ"/>
</dbReference>
<dbReference type="Gene3D" id="1.10.10.10">
    <property type="entry name" value="Winged helix-like DNA-binding domain superfamily/Winged helix DNA-binding domain"/>
    <property type="match status" value="1"/>
</dbReference>
<reference evidence="2" key="1">
    <citation type="journal article" date="2021" name="PeerJ">
        <title>Extensive microbial diversity within the chicken gut microbiome revealed by metagenomics and culture.</title>
        <authorList>
            <person name="Gilroy R."/>
            <person name="Ravi A."/>
            <person name="Getino M."/>
            <person name="Pursley I."/>
            <person name="Horton D.L."/>
            <person name="Alikhan N.F."/>
            <person name="Baker D."/>
            <person name="Gharbi K."/>
            <person name="Hall N."/>
            <person name="Watson M."/>
            <person name="Adriaenssens E.M."/>
            <person name="Foster-Nyarko E."/>
            <person name="Jarju S."/>
            <person name="Secka A."/>
            <person name="Antonio M."/>
            <person name="Oren A."/>
            <person name="Chaudhuri R.R."/>
            <person name="La Ragione R."/>
            <person name="Hildebrand F."/>
            <person name="Pallen M.J."/>
        </authorList>
    </citation>
    <scope>NUCLEOTIDE SEQUENCE</scope>
    <source>
        <strain evidence="2">USAMLcec2-132</strain>
    </source>
</reference>
<dbReference type="InterPro" id="IPR036390">
    <property type="entry name" value="WH_DNA-bd_sf"/>
</dbReference>
<sequence>MDRERVRDYVNQYCRLRDVQFAAYEMYARRHGLTAKELFVLDIIWFAPEGCLQSEICERLSATKQTISAIIKKFWKQGYVSLTESETDRRNKIIRLTEAGVAYTEKIIPPAAQAEIDAMSLLSDEDMAELVRLTTLFSGLMEKKFAGIRKRGD</sequence>
<dbReference type="GO" id="GO:0006950">
    <property type="term" value="P:response to stress"/>
    <property type="evidence" value="ECO:0007669"/>
    <property type="project" value="TreeGrafter"/>
</dbReference>
<dbReference type="PROSITE" id="PS50995">
    <property type="entry name" value="HTH_MARR_2"/>
    <property type="match status" value="1"/>
</dbReference>
<evidence type="ECO:0000313" key="3">
    <source>
        <dbReference type="Proteomes" id="UP000823891"/>
    </source>
</evidence>
<evidence type="ECO:0000259" key="1">
    <source>
        <dbReference type="PROSITE" id="PS50995"/>
    </source>
</evidence>
<reference evidence="2" key="2">
    <citation type="submission" date="2021-04" db="EMBL/GenBank/DDBJ databases">
        <authorList>
            <person name="Gilroy R."/>
        </authorList>
    </citation>
    <scope>NUCLEOTIDE SEQUENCE</scope>
    <source>
        <strain evidence="2">USAMLcec2-132</strain>
    </source>
</reference>
<feature type="domain" description="HTH marR-type" evidence="1">
    <location>
        <begin position="1"/>
        <end position="142"/>
    </location>
</feature>
<dbReference type="PANTHER" id="PTHR33164:SF43">
    <property type="entry name" value="HTH-TYPE TRANSCRIPTIONAL REPRESSOR YETL"/>
    <property type="match status" value="1"/>
</dbReference>
<dbReference type="SMART" id="SM00347">
    <property type="entry name" value="HTH_MARR"/>
    <property type="match status" value="1"/>
</dbReference>
<protein>
    <submittedName>
        <fullName evidence="2">MarR family transcriptional regulator</fullName>
    </submittedName>
</protein>
<dbReference type="PANTHER" id="PTHR33164">
    <property type="entry name" value="TRANSCRIPTIONAL REGULATOR, MARR FAMILY"/>
    <property type="match status" value="1"/>
</dbReference>
<dbReference type="SUPFAM" id="SSF46785">
    <property type="entry name" value="Winged helix' DNA-binding domain"/>
    <property type="match status" value="1"/>
</dbReference>
<name>A0A9D2SQS2_9FIRM</name>
<dbReference type="InterPro" id="IPR036388">
    <property type="entry name" value="WH-like_DNA-bd_sf"/>
</dbReference>
<dbReference type="EMBL" id="DWWS01000032">
    <property type="protein sequence ID" value="HJC23925.1"/>
    <property type="molecule type" value="Genomic_DNA"/>
</dbReference>
<dbReference type="InterPro" id="IPR039422">
    <property type="entry name" value="MarR/SlyA-like"/>
</dbReference>
<accession>A0A9D2SQS2</accession>
<dbReference type="AlphaFoldDB" id="A0A9D2SQS2"/>
<gene>
    <name evidence="2" type="ORF">H9761_09490</name>
</gene>
<dbReference type="Proteomes" id="UP000823891">
    <property type="component" value="Unassembled WGS sequence"/>
</dbReference>
<dbReference type="GO" id="GO:0003700">
    <property type="term" value="F:DNA-binding transcription factor activity"/>
    <property type="evidence" value="ECO:0007669"/>
    <property type="project" value="InterPro"/>
</dbReference>
<evidence type="ECO:0000313" key="2">
    <source>
        <dbReference type="EMBL" id="HJC23925.1"/>
    </source>
</evidence>
<comment type="caution">
    <text evidence="2">The sequence shown here is derived from an EMBL/GenBank/DDBJ whole genome shotgun (WGS) entry which is preliminary data.</text>
</comment>
<dbReference type="Pfam" id="PF12802">
    <property type="entry name" value="MarR_2"/>
    <property type="match status" value="1"/>
</dbReference>